<evidence type="ECO:0000313" key="6">
    <source>
        <dbReference type="Proteomes" id="UP000823388"/>
    </source>
</evidence>
<dbReference type="EMBL" id="CM029042">
    <property type="protein sequence ID" value="KAG2614642.1"/>
    <property type="molecule type" value="Genomic_DNA"/>
</dbReference>
<reference evidence="5" key="1">
    <citation type="submission" date="2020-05" db="EMBL/GenBank/DDBJ databases">
        <title>WGS assembly of Panicum virgatum.</title>
        <authorList>
            <person name="Lovell J.T."/>
            <person name="Jenkins J."/>
            <person name="Shu S."/>
            <person name="Juenger T.E."/>
            <person name="Schmutz J."/>
        </authorList>
    </citation>
    <scope>NUCLEOTIDE SEQUENCE</scope>
    <source>
        <strain evidence="5">AP13</strain>
    </source>
</reference>
<proteinExistence type="predicted"/>
<dbReference type="InterPro" id="IPR001229">
    <property type="entry name" value="Jacalin-like_lectin_dom"/>
</dbReference>
<dbReference type="PROSITE" id="PS51752">
    <property type="entry name" value="JACALIN_LECTIN"/>
    <property type="match status" value="1"/>
</dbReference>
<dbReference type="PANTHER" id="PTHR46506">
    <property type="entry name" value="OS05G0143600 PROTEIN"/>
    <property type="match status" value="1"/>
</dbReference>
<organism evidence="5 6">
    <name type="scientific">Panicum virgatum</name>
    <name type="common">Blackwell switchgrass</name>
    <dbReference type="NCBI Taxonomy" id="38727"/>
    <lineage>
        <taxon>Eukaryota</taxon>
        <taxon>Viridiplantae</taxon>
        <taxon>Streptophyta</taxon>
        <taxon>Embryophyta</taxon>
        <taxon>Tracheophyta</taxon>
        <taxon>Spermatophyta</taxon>
        <taxon>Magnoliopsida</taxon>
        <taxon>Liliopsida</taxon>
        <taxon>Poales</taxon>
        <taxon>Poaceae</taxon>
        <taxon>PACMAD clade</taxon>
        <taxon>Panicoideae</taxon>
        <taxon>Panicodae</taxon>
        <taxon>Paniceae</taxon>
        <taxon>Panicinae</taxon>
        <taxon>Panicum</taxon>
        <taxon>Panicum sect. Hiantes</taxon>
    </lineage>
</organism>
<sequence>MDRYPREEKSEVVEAAMLFLNRTQRTPLLGMAKLKLSGAAVVLVMVVPLFMYTGALLVGIQLGRALERRPDGVSVSFSIRGAFAYLAKELWDTNMNNIWGPGRRQGSSVAQVVWEPVPVSRVRHEESSAAAKNQQHPYIPLSWDNSSSANPKQAHTNRTTSPRGVMSVGPWGGSGGQPFYMRGPSAPRLHSIILHHSISGIHSLACEYSYPYSLAGAGTGDNRIRLAGPWGRHQSAELHRAAIKLSAGEHVTAVEGTIGRFGGVSDVVITSLTFRSSTGRTYGPYGNTAATGTPFSVPAADGASIVGFWGRSGWLLDAVGVYVKPRSSIVKPGRPATRYPEH</sequence>
<keyword evidence="1" id="KW-0430">Lectin</keyword>
<keyword evidence="3" id="KW-0472">Membrane</keyword>
<dbReference type="AlphaFoldDB" id="A0A8T0TRF0"/>
<accession>A0A8T0TRF0</accession>
<feature type="domain" description="Jacalin-type lectin" evidence="4">
    <location>
        <begin position="165"/>
        <end position="325"/>
    </location>
</feature>
<feature type="transmembrane region" description="Helical" evidence="3">
    <location>
        <begin position="36"/>
        <end position="60"/>
    </location>
</feature>
<keyword evidence="6" id="KW-1185">Reference proteome</keyword>
<dbReference type="SUPFAM" id="SSF51101">
    <property type="entry name" value="Mannose-binding lectins"/>
    <property type="match status" value="1"/>
</dbReference>
<dbReference type="Proteomes" id="UP000823388">
    <property type="component" value="Chromosome 3N"/>
</dbReference>
<keyword evidence="3" id="KW-0812">Transmembrane</keyword>
<dbReference type="InterPro" id="IPR036404">
    <property type="entry name" value="Jacalin-like_lectin_dom_sf"/>
</dbReference>
<feature type="region of interest" description="Disordered" evidence="2">
    <location>
        <begin position="141"/>
        <end position="166"/>
    </location>
</feature>
<evidence type="ECO:0000313" key="5">
    <source>
        <dbReference type="EMBL" id="KAG2614642.1"/>
    </source>
</evidence>
<protein>
    <recommendedName>
        <fullName evidence="4">Jacalin-type lectin domain-containing protein</fullName>
    </recommendedName>
</protein>
<name>A0A8T0TRF0_PANVG</name>
<dbReference type="CDD" id="cd09612">
    <property type="entry name" value="Jacalin"/>
    <property type="match status" value="1"/>
</dbReference>
<dbReference type="Pfam" id="PF01419">
    <property type="entry name" value="Jacalin"/>
    <property type="match status" value="1"/>
</dbReference>
<comment type="caution">
    <text evidence="5">The sequence shown here is derived from an EMBL/GenBank/DDBJ whole genome shotgun (WGS) entry which is preliminary data.</text>
</comment>
<evidence type="ECO:0000259" key="4">
    <source>
        <dbReference type="PROSITE" id="PS51752"/>
    </source>
</evidence>
<dbReference type="OrthoDB" id="630385at2759"/>
<dbReference type="SMART" id="SM00915">
    <property type="entry name" value="Jacalin"/>
    <property type="match status" value="1"/>
</dbReference>
<keyword evidence="3" id="KW-1133">Transmembrane helix</keyword>
<evidence type="ECO:0000256" key="1">
    <source>
        <dbReference type="ARBA" id="ARBA00022734"/>
    </source>
</evidence>
<evidence type="ECO:0000256" key="2">
    <source>
        <dbReference type="SAM" id="MobiDB-lite"/>
    </source>
</evidence>
<evidence type="ECO:0000256" key="3">
    <source>
        <dbReference type="SAM" id="Phobius"/>
    </source>
</evidence>
<dbReference type="InterPro" id="IPR033734">
    <property type="entry name" value="Jacalin-like_lectin_dom_plant"/>
</dbReference>
<feature type="compositionally biased region" description="Polar residues" evidence="2">
    <location>
        <begin position="143"/>
        <end position="162"/>
    </location>
</feature>
<gene>
    <name evidence="5" type="ORF">PVAP13_3NG233134</name>
</gene>
<dbReference type="GO" id="GO:0030246">
    <property type="term" value="F:carbohydrate binding"/>
    <property type="evidence" value="ECO:0007669"/>
    <property type="project" value="UniProtKB-KW"/>
</dbReference>
<dbReference type="Gene3D" id="2.100.10.30">
    <property type="entry name" value="Jacalin-like lectin domain"/>
    <property type="match status" value="1"/>
</dbReference>